<organism evidence="10 11">
    <name type="scientific">Esox lucius</name>
    <name type="common">Northern pike</name>
    <dbReference type="NCBI Taxonomy" id="8010"/>
    <lineage>
        <taxon>Eukaryota</taxon>
        <taxon>Metazoa</taxon>
        <taxon>Chordata</taxon>
        <taxon>Craniata</taxon>
        <taxon>Vertebrata</taxon>
        <taxon>Euteleostomi</taxon>
        <taxon>Actinopterygii</taxon>
        <taxon>Neopterygii</taxon>
        <taxon>Teleostei</taxon>
        <taxon>Protacanthopterygii</taxon>
        <taxon>Esociformes</taxon>
        <taxon>Esocidae</taxon>
        <taxon>Esox</taxon>
    </lineage>
</organism>
<comment type="subcellular location">
    <subcellularLocation>
        <location evidence="1">Secreted</location>
    </subcellularLocation>
</comment>
<evidence type="ECO:0000256" key="9">
    <source>
        <dbReference type="SAM" id="SignalP"/>
    </source>
</evidence>
<dbReference type="Proteomes" id="UP000265140">
    <property type="component" value="Chromosome 5"/>
</dbReference>
<dbReference type="FunCoup" id="A0A6Q2XHG3">
    <property type="interactions" value="1"/>
</dbReference>
<reference evidence="10" key="3">
    <citation type="submission" date="2025-08" db="UniProtKB">
        <authorList>
            <consortium name="Ensembl"/>
        </authorList>
    </citation>
    <scope>IDENTIFICATION</scope>
</reference>
<dbReference type="Bgee" id="ENSELUG00000031561">
    <property type="expression patterns" value="Expressed in stomach and 7 other cell types or tissues"/>
</dbReference>
<evidence type="ECO:0000313" key="11">
    <source>
        <dbReference type="Proteomes" id="UP000265140"/>
    </source>
</evidence>
<dbReference type="GeneID" id="106024123"/>
<keyword evidence="7" id="KW-1015">Disulfide bond</keyword>
<evidence type="ECO:0000256" key="8">
    <source>
        <dbReference type="RuleBase" id="RU000436"/>
    </source>
</evidence>
<dbReference type="CTD" id="100302089"/>
<reference evidence="11" key="1">
    <citation type="journal article" date="2014" name="PLoS ONE">
        <title>The genome and linkage map of the northern pike (Esox lucius): conserved synteny revealed between the salmonid sister group and the Neoteleostei.</title>
        <authorList>
            <person name="Rondeau E.B."/>
            <person name="Minkley D.R."/>
            <person name="Leong J.S."/>
            <person name="Messmer A.M."/>
            <person name="Jantzen J.R."/>
            <person name="von Schalburg K.R."/>
            <person name="Lemon C."/>
            <person name="Bird N.H."/>
            <person name="Koop B.F."/>
        </authorList>
    </citation>
    <scope>NUCLEOTIDE SEQUENCE</scope>
</reference>
<accession>A0A6Q2XHG3</accession>
<dbReference type="GO" id="GO:0051607">
    <property type="term" value="P:defense response to virus"/>
    <property type="evidence" value="ECO:0007669"/>
    <property type="project" value="UniProtKB-KW"/>
</dbReference>
<dbReference type="PANTHER" id="PTHR11691">
    <property type="entry name" value="TYPE I INTERFERON"/>
    <property type="match status" value="1"/>
</dbReference>
<evidence type="ECO:0000256" key="5">
    <source>
        <dbReference type="ARBA" id="ARBA00022729"/>
    </source>
</evidence>
<dbReference type="InterPro" id="IPR009079">
    <property type="entry name" value="4_helix_cytokine-like_core"/>
</dbReference>
<keyword evidence="3 8" id="KW-0202">Cytokine</keyword>
<reference evidence="10" key="2">
    <citation type="submission" date="2020-02" db="EMBL/GenBank/DDBJ databases">
        <title>Esox lucius (northern pike) genome, fEsoLuc1, primary haplotype.</title>
        <authorList>
            <person name="Myers G."/>
            <person name="Karagic N."/>
            <person name="Meyer A."/>
            <person name="Pippel M."/>
            <person name="Reichard M."/>
            <person name="Winkler S."/>
            <person name="Tracey A."/>
            <person name="Sims Y."/>
            <person name="Howe K."/>
            <person name="Rhie A."/>
            <person name="Formenti G."/>
            <person name="Durbin R."/>
            <person name="Fedrigo O."/>
            <person name="Jarvis E.D."/>
        </authorList>
    </citation>
    <scope>NUCLEOTIDE SEQUENCE [LARGE SCALE GENOMIC DNA]</scope>
</reference>
<keyword evidence="6 8" id="KW-0051">Antiviral defense</keyword>
<keyword evidence="11" id="KW-1185">Reference proteome</keyword>
<dbReference type="SMART" id="SM00076">
    <property type="entry name" value="IFabd"/>
    <property type="match status" value="1"/>
</dbReference>
<evidence type="ECO:0000256" key="4">
    <source>
        <dbReference type="ARBA" id="ARBA00022525"/>
    </source>
</evidence>
<dbReference type="Ensembl" id="ENSELUT00000053605.2">
    <property type="protein sequence ID" value="ENSELUP00000052545.1"/>
    <property type="gene ID" value="ENSELUG00000031561.2"/>
</dbReference>
<dbReference type="Pfam" id="PF00143">
    <property type="entry name" value="Interferon"/>
    <property type="match status" value="1"/>
</dbReference>
<evidence type="ECO:0000256" key="7">
    <source>
        <dbReference type="ARBA" id="ARBA00023157"/>
    </source>
</evidence>
<dbReference type="AlphaFoldDB" id="A0A6Q2XHG3"/>
<proteinExistence type="inferred from homology"/>
<protein>
    <submittedName>
        <fullName evidence="10">Uncharacterized protein</fullName>
    </submittedName>
</protein>
<dbReference type="GeneTree" id="ENSGT00510000050089"/>
<dbReference type="Gene3D" id="1.20.1250.10">
    <property type="match status" value="1"/>
</dbReference>
<dbReference type="SUPFAM" id="SSF47266">
    <property type="entry name" value="4-helical cytokines"/>
    <property type="match status" value="1"/>
</dbReference>
<evidence type="ECO:0000256" key="6">
    <source>
        <dbReference type="ARBA" id="ARBA00023118"/>
    </source>
</evidence>
<dbReference type="KEGG" id="els:106024123"/>
<keyword evidence="5 9" id="KW-0732">Signal</keyword>
<sequence>MYNASKSSLICLFLSLCNGFSMGCRWIDERQFIMHSASSLGFLDIMGEDIPKDSVKIFFPEDLYKQADCSPADDQIWFILQTLDEITKLFSDKCYSVWGEKTVDNFLGVLSSQVDGLQSCITSQKKRSKNLHKYFKRLNNDILKSMEYSPHAWEMVRKEVRTHLKRLTLLGSAPDRLCNKLEVMQQ</sequence>
<keyword evidence="4" id="KW-0964">Secreted</keyword>
<dbReference type="PROSITE" id="PS51257">
    <property type="entry name" value="PROKAR_LIPOPROTEIN"/>
    <property type="match status" value="1"/>
</dbReference>
<dbReference type="InterPro" id="IPR000471">
    <property type="entry name" value="Interferon_alpha/beta/delta"/>
</dbReference>
<dbReference type="GO" id="GO:0006955">
    <property type="term" value="P:immune response"/>
    <property type="evidence" value="ECO:0007669"/>
    <property type="project" value="UniProtKB-ARBA"/>
</dbReference>
<dbReference type="PANTHER" id="PTHR11691:SF73">
    <property type="entry name" value="INTERFERON BETA"/>
    <property type="match status" value="1"/>
</dbReference>
<dbReference type="GO" id="GO:0005615">
    <property type="term" value="C:extracellular space"/>
    <property type="evidence" value="ECO:0007669"/>
    <property type="project" value="UniProtKB-KW"/>
</dbReference>
<feature type="signal peptide" evidence="9">
    <location>
        <begin position="1"/>
        <end position="19"/>
    </location>
</feature>
<evidence type="ECO:0000313" key="10">
    <source>
        <dbReference type="Ensembl" id="ENSELUP00000052545.1"/>
    </source>
</evidence>
<dbReference type="OMA" id="WEMIRTE"/>
<feature type="chain" id="PRO_5028455230" evidence="9">
    <location>
        <begin position="20"/>
        <end position="186"/>
    </location>
</feature>
<evidence type="ECO:0000256" key="2">
    <source>
        <dbReference type="ARBA" id="ARBA00011033"/>
    </source>
</evidence>
<dbReference type="GO" id="GO:0005125">
    <property type="term" value="F:cytokine activity"/>
    <property type="evidence" value="ECO:0007669"/>
    <property type="project" value="UniProtKB-KW"/>
</dbReference>
<dbReference type="GO" id="GO:0043330">
    <property type="term" value="P:response to exogenous dsRNA"/>
    <property type="evidence" value="ECO:0007669"/>
    <property type="project" value="TreeGrafter"/>
</dbReference>
<dbReference type="InParanoid" id="A0A6Q2XHG3"/>
<reference evidence="10" key="4">
    <citation type="submission" date="2025-09" db="UniProtKB">
        <authorList>
            <consortium name="Ensembl"/>
        </authorList>
    </citation>
    <scope>IDENTIFICATION</scope>
</reference>
<dbReference type="RefSeq" id="XP_012988569.1">
    <property type="nucleotide sequence ID" value="XM_013133115.4"/>
</dbReference>
<comment type="similarity">
    <text evidence="2 8">Belongs to the alpha/beta interferon family.</text>
</comment>
<evidence type="ECO:0000256" key="3">
    <source>
        <dbReference type="ARBA" id="ARBA00022514"/>
    </source>
</evidence>
<evidence type="ECO:0000256" key="1">
    <source>
        <dbReference type="ARBA" id="ARBA00004613"/>
    </source>
</evidence>
<dbReference type="OrthoDB" id="8924072at2759"/>
<name>A0A6Q2XHG3_ESOLU</name>
<dbReference type="GO" id="GO:0005126">
    <property type="term" value="F:cytokine receptor binding"/>
    <property type="evidence" value="ECO:0007669"/>
    <property type="project" value="InterPro"/>
</dbReference>